<dbReference type="GO" id="GO:0016020">
    <property type="term" value="C:membrane"/>
    <property type="evidence" value="ECO:0007669"/>
    <property type="project" value="UniProtKB-SubCell"/>
</dbReference>
<feature type="transmembrane region" description="Helical" evidence="6">
    <location>
        <begin position="704"/>
        <end position="723"/>
    </location>
</feature>
<evidence type="ECO:0000256" key="3">
    <source>
        <dbReference type="ARBA" id="ARBA00022692"/>
    </source>
</evidence>
<gene>
    <name evidence="7" type="ORF">ACHHYP_07255</name>
</gene>
<evidence type="ECO:0000256" key="6">
    <source>
        <dbReference type="SAM" id="Phobius"/>
    </source>
</evidence>
<feature type="transmembrane region" description="Helical" evidence="6">
    <location>
        <begin position="122"/>
        <end position="148"/>
    </location>
</feature>
<feature type="transmembrane region" description="Helical" evidence="6">
    <location>
        <begin position="269"/>
        <end position="294"/>
    </location>
</feature>
<dbReference type="InterPro" id="IPR002528">
    <property type="entry name" value="MATE_fam"/>
</dbReference>
<dbReference type="NCBIfam" id="TIGR00797">
    <property type="entry name" value="matE"/>
    <property type="match status" value="1"/>
</dbReference>
<feature type="transmembrane region" description="Helical" evidence="6">
    <location>
        <begin position="612"/>
        <end position="631"/>
    </location>
</feature>
<feature type="transmembrane region" description="Helical" evidence="6">
    <location>
        <begin position="382"/>
        <end position="401"/>
    </location>
</feature>
<feature type="transmembrane region" description="Helical" evidence="6">
    <location>
        <begin position="853"/>
        <end position="874"/>
    </location>
</feature>
<dbReference type="PANTHER" id="PTHR11206">
    <property type="entry name" value="MULTIDRUG RESISTANCE PROTEIN"/>
    <property type="match status" value="1"/>
</dbReference>
<evidence type="ECO:0000256" key="2">
    <source>
        <dbReference type="ARBA" id="ARBA00010199"/>
    </source>
</evidence>
<feature type="transmembrane region" description="Helical" evidence="6">
    <location>
        <begin position="539"/>
        <end position="560"/>
    </location>
</feature>
<dbReference type="EMBL" id="JNBR01000074">
    <property type="protein sequence ID" value="OQR99133.1"/>
    <property type="molecule type" value="Genomic_DNA"/>
</dbReference>
<dbReference type="GO" id="GO:0042910">
    <property type="term" value="F:xenobiotic transmembrane transporter activity"/>
    <property type="evidence" value="ECO:0007669"/>
    <property type="project" value="InterPro"/>
</dbReference>
<keyword evidence="4 6" id="KW-1133">Transmembrane helix</keyword>
<feature type="transmembrane region" description="Helical" evidence="6">
    <location>
        <begin position="160"/>
        <end position="181"/>
    </location>
</feature>
<comment type="similarity">
    <text evidence="2">Belongs to the multi antimicrobial extrusion (MATE) (TC 2.A.66.1) family.</text>
</comment>
<comment type="caution">
    <text evidence="7">The sequence shown here is derived from an EMBL/GenBank/DDBJ whole genome shotgun (WGS) entry which is preliminary data.</text>
</comment>
<feature type="transmembrane region" description="Helical" evidence="6">
    <location>
        <begin position="672"/>
        <end position="697"/>
    </location>
</feature>
<evidence type="ECO:0000256" key="1">
    <source>
        <dbReference type="ARBA" id="ARBA00004141"/>
    </source>
</evidence>
<comment type="subcellular location">
    <subcellularLocation>
        <location evidence="1">Membrane</location>
        <topology evidence="1">Multi-pass membrane protein</topology>
    </subcellularLocation>
</comment>
<proteinExistence type="inferred from homology"/>
<evidence type="ECO:0000256" key="4">
    <source>
        <dbReference type="ARBA" id="ARBA00022989"/>
    </source>
</evidence>
<feature type="transmembrane region" description="Helical" evidence="6">
    <location>
        <begin position="494"/>
        <end position="519"/>
    </location>
</feature>
<feature type="transmembrane region" description="Helical" evidence="6">
    <location>
        <begin position="51"/>
        <end position="69"/>
    </location>
</feature>
<feature type="transmembrane region" description="Helical" evidence="6">
    <location>
        <begin position="643"/>
        <end position="666"/>
    </location>
</feature>
<organism evidence="7 8">
    <name type="scientific">Achlya hypogyna</name>
    <name type="common">Oomycete</name>
    <name type="synonym">Protoachlya hypogyna</name>
    <dbReference type="NCBI Taxonomy" id="1202772"/>
    <lineage>
        <taxon>Eukaryota</taxon>
        <taxon>Sar</taxon>
        <taxon>Stramenopiles</taxon>
        <taxon>Oomycota</taxon>
        <taxon>Saprolegniomycetes</taxon>
        <taxon>Saprolegniales</taxon>
        <taxon>Achlyaceae</taxon>
        <taxon>Achlya</taxon>
    </lineage>
</organism>
<dbReference type="CDD" id="cd13132">
    <property type="entry name" value="MATE_eukaryotic"/>
    <property type="match status" value="2"/>
</dbReference>
<dbReference type="Pfam" id="PF01554">
    <property type="entry name" value="MatE"/>
    <property type="match status" value="4"/>
</dbReference>
<dbReference type="Proteomes" id="UP000243579">
    <property type="component" value="Unassembled WGS sequence"/>
</dbReference>
<name>A0A1V9ZMC4_ACHHY</name>
<dbReference type="GO" id="GO:1990961">
    <property type="term" value="P:xenobiotic detoxification by transmembrane export across the plasma membrane"/>
    <property type="evidence" value="ECO:0007669"/>
    <property type="project" value="InterPro"/>
</dbReference>
<dbReference type="STRING" id="1202772.A0A1V9ZMC4"/>
<accession>A0A1V9ZMC4</accession>
<feature type="transmembrane region" description="Helical" evidence="6">
    <location>
        <begin position="193"/>
        <end position="215"/>
    </location>
</feature>
<feature type="transmembrane region" description="Helical" evidence="6">
    <location>
        <begin position="880"/>
        <end position="902"/>
    </location>
</feature>
<feature type="transmembrane region" description="Helical" evidence="6">
    <location>
        <begin position="422"/>
        <end position="442"/>
    </location>
</feature>
<dbReference type="AlphaFoldDB" id="A0A1V9ZMC4"/>
<dbReference type="OrthoDB" id="2126698at2759"/>
<evidence type="ECO:0000313" key="8">
    <source>
        <dbReference type="Proteomes" id="UP000243579"/>
    </source>
</evidence>
<evidence type="ECO:0000313" key="7">
    <source>
        <dbReference type="EMBL" id="OQR99133.1"/>
    </source>
</evidence>
<keyword evidence="5 6" id="KW-0472">Membrane</keyword>
<feature type="transmembrane region" description="Helical" evidence="6">
    <location>
        <begin position="227"/>
        <end position="248"/>
    </location>
</feature>
<dbReference type="GO" id="GO:0015297">
    <property type="term" value="F:antiporter activity"/>
    <property type="evidence" value="ECO:0007669"/>
    <property type="project" value="InterPro"/>
</dbReference>
<evidence type="ECO:0000256" key="5">
    <source>
        <dbReference type="ARBA" id="ARBA00023136"/>
    </source>
</evidence>
<sequence length="929" mass="98977">MALPSHAASPRYNPIAARSPSEAVTLAIASPEPKDVFWDELAHLCRLAPPVMLTYIFGYLPGVVSLILVGHMQTSNVQLFVGAASLGDMYFNVTGYSIGLGLASAMDTLCSQAYGAGNVKRIGVVFQTGVIVLSIIFIPALLLHLFAADVLIALRQPANVAVLAGQYAAILVIGLPFLYMYELLKKTLQAQNIALPTVYCTVVGNVVNAAVGYALVHHSDTGFLGAAFGRTAANVIMPLSLALHYWWCPQSRAFWPGWSFRRAFAGIGEFLRLGASGMLMMMFEWCSFEFIAVLSGMLPNPIVAIGANAVTVNVYAVVDWMYYGIAVSATVRVGNAVGSNDPLRARVVLKTVLFGAVGLGGVVALVISATRMQYPLIFTHDTAIATLASHVGLVVVAFQLPQAVNQTTQGILRGCGLQSMGAVINFVAYILVGLPLGYLLAFRSGLELAGLWVGMVLAFVVAATIGLGLLRCANLDRISEQASVALWRPEVAHLLRLALPVMGTFILGYLPGVVSLVFVGRMPSVDTKVYIDAASLSDMYFNVTGFSIGLGLASAMDTLASQAFGAGNLKRIGILLQTGTIVLFGAFLPVAALNLYSTDILVALQQPTEVAVLAGPYSRCLLAGLPFIYAYELLKRALQAQNIAWPMLCCTILGNVVNGIVGYALVYHSSLGYLGAAIGRTCACISLPLSLLAYVYWDPKARDIWPGLHLGLALQGVSEFLYFGVPGMLMMMFEWCSFEVIAVLAGVLPNAIVAIGANAVTVNIFSLTDWIYYGLNVSATVRVGNAIGCNDEARARVAIRVVLATALGTALVFATFLLTARTVACVLVLFQIPQGVNQTMQGILRGFGLQNKGAVINLVAYIGVGLPLGYILAFRYECGLAGLWAGMGVGFTLAGSASLLLLQYADYDRVIENKQKHTLDECARYFIVS</sequence>
<feature type="transmembrane region" description="Helical" evidence="6">
    <location>
        <begin position="448"/>
        <end position="473"/>
    </location>
</feature>
<keyword evidence="3 6" id="KW-0812">Transmembrane</keyword>
<keyword evidence="8" id="KW-1185">Reference proteome</keyword>
<dbReference type="InterPro" id="IPR045069">
    <property type="entry name" value="MATE_euk"/>
</dbReference>
<protein>
    <submittedName>
        <fullName evidence="7">Multidrug/Oligosaccharidyl-lipid/Polysaccharide (MOP) Flippase Superfamily</fullName>
    </submittedName>
</protein>
<reference evidence="7 8" key="1">
    <citation type="journal article" date="2014" name="Genome Biol. Evol.">
        <title>The secreted proteins of Achlya hypogyna and Thraustotheca clavata identify the ancestral oomycete secretome and reveal gene acquisitions by horizontal gene transfer.</title>
        <authorList>
            <person name="Misner I."/>
            <person name="Blouin N."/>
            <person name="Leonard G."/>
            <person name="Richards T.A."/>
            <person name="Lane C.E."/>
        </authorList>
    </citation>
    <scope>NUCLEOTIDE SEQUENCE [LARGE SCALE GENOMIC DNA]</scope>
    <source>
        <strain evidence="7 8">ATCC 48635</strain>
    </source>
</reference>
<feature type="transmembrane region" description="Helical" evidence="6">
    <location>
        <begin position="347"/>
        <end position="370"/>
    </location>
</feature>
<feature type="transmembrane region" description="Helical" evidence="6">
    <location>
        <begin position="572"/>
        <end position="592"/>
    </location>
</feature>